<name>R0HGS7_9BRAS</name>
<dbReference type="CDD" id="cd22582">
    <property type="entry name" value="BRcat_RBR_unk"/>
    <property type="match status" value="1"/>
</dbReference>
<evidence type="ECO:0000256" key="2">
    <source>
        <dbReference type="ARBA" id="ARBA00001947"/>
    </source>
</evidence>
<dbReference type="InterPro" id="IPR001841">
    <property type="entry name" value="Znf_RING"/>
</dbReference>
<dbReference type="InterPro" id="IPR031127">
    <property type="entry name" value="E3_UB_ligase_RBR"/>
</dbReference>
<dbReference type="Pfam" id="PF01485">
    <property type="entry name" value="IBR"/>
    <property type="match status" value="2"/>
</dbReference>
<dbReference type="GO" id="GO:0008270">
    <property type="term" value="F:zinc ion binding"/>
    <property type="evidence" value="ECO:0007669"/>
    <property type="project" value="UniProtKB-KW"/>
</dbReference>
<evidence type="ECO:0000256" key="5">
    <source>
        <dbReference type="ARBA" id="ARBA00005884"/>
    </source>
</evidence>
<gene>
    <name evidence="16" type="ORF">CARUB_v10025138mg</name>
</gene>
<dbReference type="Gene3D" id="3.30.420.10">
    <property type="entry name" value="Ribonuclease H-like superfamily/Ribonuclease H"/>
    <property type="match status" value="1"/>
</dbReference>
<dbReference type="GO" id="GO:0061630">
    <property type="term" value="F:ubiquitin protein ligase activity"/>
    <property type="evidence" value="ECO:0007669"/>
    <property type="project" value="UniProtKB-EC"/>
</dbReference>
<dbReference type="Gene3D" id="3.30.40.10">
    <property type="entry name" value="Zinc/RING finger domain, C3HC4 (zinc finger)"/>
    <property type="match status" value="1"/>
</dbReference>
<proteinExistence type="inferred from homology"/>
<dbReference type="GO" id="GO:0016567">
    <property type="term" value="P:protein ubiquitination"/>
    <property type="evidence" value="ECO:0007669"/>
    <property type="project" value="UniProtKB-UniPathway"/>
</dbReference>
<accession>R0HGS7</accession>
<keyword evidence="11" id="KW-0833">Ubl conjugation pathway</keyword>
<evidence type="ECO:0000256" key="11">
    <source>
        <dbReference type="ARBA" id="ARBA00022786"/>
    </source>
</evidence>
<reference evidence="17" key="1">
    <citation type="journal article" date="2013" name="Nat. Genet.">
        <title>The Capsella rubella genome and the genomic consequences of rapid mating system evolution.</title>
        <authorList>
            <person name="Slotte T."/>
            <person name="Hazzouri K.M."/>
            <person name="Agren J.A."/>
            <person name="Koenig D."/>
            <person name="Maumus F."/>
            <person name="Guo Y.L."/>
            <person name="Steige K."/>
            <person name="Platts A.E."/>
            <person name="Escobar J.S."/>
            <person name="Newman L.K."/>
            <person name="Wang W."/>
            <person name="Mandakova T."/>
            <person name="Vello E."/>
            <person name="Smith L.M."/>
            <person name="Henz S.R."/>
            <person name="Steffen J."/>
            <person name="Takuno S."/>
            <person name="Brandvain Y."/>
            <person name="Coop G."/>
            <person name="Andolfatto P."/>
            <person name="Hu T.T."/>
            <person name="Blanchette M."/>
            <person name="Clark R.M."/>
            <person name="Quesneville H."/>
            <person name="Nordborg M."/>
            <person name="Gaut B.S."/>
            <person name="Lysak M.A."/>
            <person name="Jenkins J."/>
            <person name="Grimwood J."/>
            <person name="Chapman J."/>
            <person name="Prochnik S."/>
            <person name="Shu S."/>
            <person name="Rokhsar D."/>
            <person name="Schmutz J."/>
            <person name="Weigel D."/>
            <person name="Wright S.I."/>
        </authorList>
    </citation>
    <scope>NUCLEOTIDE SEQUENCE [LARGE SCALE GENOMIC DNA]</scope>
    <source>
        <strain evidence="17">cv. Monte Gargano</strain>
    </source>
</reference>
<evidence type="ECO:0000256" key="1">
    <source>
        <dbReference type="ARBA" id="ARBA00001798"/>
    </source>
</evidence>
<dbReference type="EC" id="2.3.2.31" evidence="6"/>
<comment type="function">
    <text evidence="3">Might act as an E3 ubiquitin-protein ligase, or as part of E3 complex, which accepts ubiquitin from specific E2 ubiquitin-conjugating enzymes and then transfers it to substrates.</text>
</comment>
<dbReference type="FunFam" id="3.30.40.10:FF:000230">
    <property type="entry name" value="RBR-type E3 ubiquitin transferase"/>
    <property type="match status" value="1"/>
</dbReference>
<organism evidence="16 17">
    <name type="scientific">Capsella rubella</name>
    <dbReference type="NCBI Taxonomy" id="81985"/>
    <lineage>
        <taxon>Eukaryota</taxon>
        <taxon>Viridiplantae</taxon>
        <taxon>Streptophyta</taxon>
        <taxon>Embryophyta</taxon>
        <taxon>Tracheophyta</taxon>
        <taxon>Spermatophyta</taxon>
        <taxon>Magnoliopsida</taxon>
        <taxon>eudicotyledons</taxon>
        <taxon>Gunneridae</taxon>
        <taxon>Pentapetalae</taxon>
        <taxon>rosids</taxon>
        <taxon>malvids</taxon>
        <taxon>Brassicales</taxon>
        <taxon>Brassicaceae</taxon>
        <taxon>Camelineae</taxon>
        <taxon>Capsella</taxon>
    </lineage>
</organism>
<dbReference type="SUPFAM" id="SSF57850">
    <property type="entry name" value="RING/U-box"/>
    <property type="match status" value="3"/>
</dbReference>
<feature type="domain" description="RING-type" evidence="14">
    <location>
        <begin position="166"/>
        <end position="211"/>
    </location>
</feature>
<evidence type="ECO:0000313" key="17">
    <source>
        <dbReference type="Proteomes" id="UP000029121"/>
    </source>
</evidence>
<dbReference type="GO" id="GO:0003676">
    <property type="term" value="F:nucleic acid binding"/>
    <property type="evidence" value="ECO:0007669"/>
    <property type="project" value="InterPro"/>
</dbReference>
<dbReference type="OrthoDB" id="10009520at2759"/>
<feature type="domain" description="RING-type" evidence="15">
    <location>
        <begin position="162"/>
        <end position="364"/>
    </location>
</feature>
<evidence type="ECO:0000256" key="13">
    <source>
        <dbReference type="PROSITE-ProRule" id="PRU00175"/>
    </source>
</evidence>
<dbReference type="InterPro" id="IPR002867">
    <property type="entry name" value="IBR_dom"/>
</dbReference>
<comment type="catalytic activity">
    <reaction evidence="1">
        <text>[E2 ubiquitin-conjugating enzyme]-S-ubiquitinyl-L-cysteine + [acceptor protein]-L-lysine = [E2 ubiquitin-conjugating enzyme]-L-cysteine + [acceptor protein]-N(6)-ubiquitinyl-L-lysine.</text>
        <dbReference type="EC" id="2.3.2.31"/>
    </reaction>
</comment>
<dbReference type="UniPathway" id="UPA00143"/>
<dbReference type="InterPro" id="IPR018957">
    <property type="entry name" value="Znf_C3HC4_RING-type"/>
</dbReference>
<dbReference type="AlphaFoldDB" id="R0HGS7"/>
<evidence type="ECO:0000256" key="12">
    <source>
        <dbReference type="ARBA" id="ARBA00022833"/>
    </source>
</evidence>
<dbReference type="Pfam" id="PF00097">
    <property type="entry name" value="zf-C3HC4"/>
    <property type="match status" value="1"/>
</dbReference>
<dbReference type="SMART" id="SM00647">
    <property type="entry name" value="IBR"/>
    <property type="match status" value="2"/>
</dbReference>
<dbReference type="GO" id="GO:0004523">
    <property type="term" value="F:RNA-DNA hybrid ribonuclease activity"/>
    <property type="evidence" value="ECO:0007669"/>
    <property type="project" value="InterPro"/>
</dbReference>
<evidence type="ECO:0000259" key="14">
    <source>
        <dbReference type="PROSITE" id="PS50089"/>
    </source>
</evidence>
<keyword evidence="7" id="KW-0808">Transferase</keyword>
<dbReference type="PROSITE" id="PS00518">
    <property type="entry name" value="ZF_RING_1"/>
    <property type="match status" value="1"/>
</dbReference>
<dbReference type="FunFam" id="3.30.420.10:FF:000076">
    <property type="entry name" value="RBR-type E3 ubiquitin transferase"/>
    <property type="match status" value="1"/>
</dbReference>
<dbReference type="PROSITE" id="PS51873">
    <property type="entry name" value="TRIAD"/>
    <property type="match status" value="1"/>
</dbReference>
<dbReference type="eggNOG" id="KOG1812">
    <property type="taxonomic scope" value="Eukaryota"/>
</dbReference>
<dbReference type="KEGG" id="crb:17888025"/>
<evidence type="ECO:0000256" key="10">
    <source>
        <dbReference type="ARBA" id="ARBA00022771"/>
    </source>
</evidence>
<dbReference type="InterPro" id="IPR036397">
    <property type="entry name" value="RNaseH_sf"/>
</dbReference>
<protein>
    <recommendedName>
        <fullName evidence="6">RBR-type E3 ubiquitin transferase</fullName>
        <ecNumber evidence="6">2.3.2.31</ecNumber>
    </recommendedName>
</protein>
<feature type="non-terminal residue" evidence="16">
    <location>
        <position position="364"/>
    </location>
</feature>
<dbReference type="Pfam" id="PF13456">
    <property type="entry name" value="RVT_3"/>
    <property type="match status" value="1"/>
</dbReference>
<evidence type="ECO:0000256" key="4">
    <source>
        <dbReference type="ARBA" id="ARBA00004906"/>
    </source>
</evidence>
<dbReference type="InterPro" id="IPR013083">
    <property type="entry name" value="Znf_RING/FYVE/PHD"/>
</dbReference>
<dbReference type="STRING" id="81985.R0HGS7"/>
<dbReference type="EMBL" id="KB870808">
    <property type="protein sequence ID" value="EOA28884.1"/>
    <property type="molecule type" value="Genomic_DNA"/>
</dbReference>
<dbReference type="InterPro" id="IPR044066">
    <property type="entry name" value="TRIAD_supradom"/>
</dbReference>
<dbReference type="PROSITE" id="PS50089">
    <property type="entry name" value="ZF_RING_2"/>
    <property type="match status" value="1"/>
</dbReference>
<sequence length="364" mass="41783">MEDEEETLVRSRTPMYRLYFKGLVTEEATVISAGFGIAICGDKDDLLFDMNRPIHEPAITRLEAEIIALKCGLEEAVSMQIKDISICCDNEQIFELVMGRSMLEQENITMLIRDVQGIRQYLRSSIPVLLTRTQANFAYEFAIEAIIYMPVHVPVQEDMHVQKEFCSICMNDDINADHMFGNELCGHKFCSDCVRSHIEVKLAMSSSVTCPGYKCNSRLSYRLCVNILTPELKEKWEQKIKDDSIPVTNRGYCPNPRCSTLMSETELSGQFGFRQYCVKCNEPFCINCKVPWHSNLSCNQYNRLHPNQTVNDILLMELVNEKRWRQCRKCQHMIELSEGCSSLICRCGHKFCYDCGADTGSCYH</sequence>
<keyword evidence="10 13" id="KW-0863">Zinc-finger</keyword>
<comment type="pathway">
    <text evidence="4">Protein modification; protein ubiquitination.</text>
</comment>
<keyword evidence="17" id="KW-1185">Reference proteome</keyword>
<dbReference type="InterPro" id="IPR017907">
    <property type="entry name" value="Znf_RING_CS"/>
</dbReference>
<evidence type="ECO:0000313" key="16">
    <source>
        <dbReference type="EMBL" id="EOA28884.1"/>
    </source>
</evidence>
<dbReference type="Gene3D" id="1.20.120.1750">
    <property type="match status" value="1"/>
</dbReference>
<keyword evidence="8" id="KW-0479">Metal-binding</keyword>
<dbReference type="Proteomes" id="UP000029121">
    <property type="component" value="Unassembled WGS sequence"/>
</dbReference>
<keyword evidence="12" id="KW-0862">Zinc</keyword>
<evidence type="ECO:0000256" key="9">
    <source>
        <dbReference type="ARBA" id="ARBA00022737"/>
    </source>
</evidence>
<comment type="similarity">
    <text evidence="5">Belongs to the RBR family. Ariadne subfamily.</text>
</comment>
<evidence type="ECO:0000256" key="7">
    <source>
        <dbReference type="ARBA" id="ARBA00022679"/>
    </source>
</evidence>
<dbReference type="CDD" id="cd22584">
    <property type="entry name" value="Rcat_RBR_unk"/>
    <property type="match status" value="1"/>
</dbReference>
<keyword evidence="9" id="KW-0677">Repeat</keyword>
<evidence type="ECO:0000259" key="15">
    <source>
        <dbReference type="PROSITE" id="PS51873"/>
    </source>
</evidence>
<evidence type="ECO:0000256" key="8">
    <source>
        <dbReference type="ARBA" id="ARBA00022723"/>
    </source>
</evidence>
<dbReference type="PANTHER" id="PTHR11685">
    <property type="entry name" value="RBR FAMILY RING FINGER AND IBR DOMAIN-CONTAINING"/>
    <property type="match status" value="1"/>
</dbReference>
<evidence type="ECO:0000256" key="6">
    <source>
        <dbReference type="ARBA" id="ARBA00012251"/>
    </source>
</evidence>
<comment type="cofactor">
    <cofactor evidence="2">
        <name>Zn(2+)</name>
        <dbReference type="ChEBI" id="CHEBI:29105"/>
    </cofactor>
</comment>
<evidence type="ECO:0000256" key="3">
    <source>
        <dbReference type="ARBA" id="ARBA00003976"/>
    </source>
</evidence>
<dbReference type="InterPro" id="IPR002156">
    <property type="entry name" value="RNaseH_domain"/>
</dbReference>